<keyword evidence="4" id="KW-0564">Palmitate</keyword>
<dbReference type="EMBL" id="BMFF01000004">
    <property type="protein sequence ID" value="GGD01882.1"/>
    <property type="molecule type" value="Genomic_DNA"/>
</dbReference>
<accession>A0ABQ1PRE7</accession>
<keyword evidence="2 7" id="KW-0732">Signal</keyword>
<organism evidence="9 10">
    <name type="scientific">Halopseudomonas salina</name>
    <dbReference type="NCBI Taxonomy" id="1323744"/>
    <lineage>
        <taxon>Bacteria</taxon>
        <taxon>Pseudomonadati</taxon>
        <taxon>Pseudomonadota</taxon>
        <taxon>Gammaproteobacteria</taxon>
        <taxon>Pseudomonadales</taxon>
        <taxon>Pseudomonadaceae</taxon>
        <taxon>Halopseudomonas</taxon>
    </lineage>
</organism>
<evidence type="ECO:0000313" key="9">
    <source>
        <dbReference type="EMBL" id="GGD01882.1"/>
    </source>
</evidence>
<dbReference type="Proteomes" id="UP000638188">
    <property type="component" value="Unassembled WGS sequence"/>
</dbReference>
<keyword evidence="1" id="KW-1003">Cell membrane</keyword>
<dbReference type="SUPFAM" id="SSF50182">
    <property type="entry name" value="Sm-like ribonucleoproteins"/>
    <property type="match status" value="1"/>
</dbReference>
<dbReference type="Gene3D" id="2.30.30.100">
    <property type="match status" value="1"/>
</dbReference>
<protein>
    <submittedName>
        <fullName evidence="9">Lipoprotein YgdR</fullName>
    </submittedName>
</protein>
<dbReference type="InterPro" id="IPR010305">
    <property type="entry name" value="YgdI/YgdR-like"/>
</dbReference>
<keyword evidence="5 9" id="KW-0449">Lipoprotein</keyword>
<evidence type="ECO:0000256" key="1">
    <source>
        <dbReference type="ARBA" id="ARBA00022475"/>
    </source>
</evidence>
<dbReference type="PROSITE" id="PS51257">
    <property type="entry name" value="PROKAR_LIPOPROTEIN"/>
    <property type="match status" value="1"/>
</dbReference>
<evidence type="ECO:0000256" key="5">
    <source>
        <dbReference type="ARBA" id="ARBA00023288"/>
    </source>
</evidence>
<feature type="chain" id="PRO_5045826252" evidence="7">
    <location>
        <begin position="22"/>
        <end position="72"/>
    </location>
</feature>
<dbReference type="PANTHER" id="PTHR37011:SF1">
    <property type="entry name" value="POT FAMILY PEPTIDE TRANSPORT PROTEIN"/>
    <property type="match status" value="1"/>
</dbReference>
<name>A0ABQ1PRE7_9GAMM</name>
<proteinExistence type="predicted"/>
<evidence type="ECO:0000256" key="7">
    <source>
        <dbReference type="SAM" id="SignalP"/>
    </source>
</evidence>
<evidence type="ECO:0000256" key="2">
    <source>
        <dbReference type="ARBA" id="ARBA00022729"/>
    </source>
</evidence>
<dbReference type="NCBIfam" id="NF033216">
    <property type="entry name" value="lipo_YgdI_YgdR"/>
    <property type="match status" value="1"/>
</dbReference>
<feature type="signal peptide" evidence="7">
    <location>
        <begin position="1"/>
        <end position="21"/>
    </location>
</feature>
<evidence type="ECO:0000256" key="3">
    <source>
        <dbReference type="ARBA" id="ARBA00023136"/>
    </source>
</evidence>
<comment type="caution">
    <text evidence="9">The sequence shown here is derived from an EMBL/GenBank/DDBJ whole genome shotgun (WGS) entry which is preliminary data.</text>
</comment>
<sequence>MKQWIMALVCGFGILTLAGCASDYLITTNDGTILEASDKPEIDEDTKMLRYKDNEGRMHQIPQSDVDQIQER</sequence>
<dbReference type="InterPro" id="IPR010920">
    <property type="entry name" value="LSM_dom_sf"/>
</dbReference>
<evidence type="ECO:0000259" key="8">
    <source>
        <dbReference type="Pfam" id="PF06004"/>
    </source>
</evidence>
<feature type="compositionally biased region" description="Polar residues" evidence="6">
    <location>
        <begin position="61"/>
        <end position="72"/>
    </location>
</feature>
<evidence type="ECO:0000256" key="4">
    <source>
        <dbReference type="ARBA" id="ARBA00023139"/>
    </source>
</evidence>
<feature type="domain" description="Lipoprotein YgdI/YgdR-like SH3-like" evidence="8">
    <location>
        <begin position="23"/>
        <end position="71"/>
    </location>
</feature>
<evidence type="ECO:0000313" key="10">
    <source>
        <dbReference type="Proteomes" id="UP000638188"/>
    </source>
</evidence>
<dbReference type="PANTHER" id="PTHR37011">
    <property type="entry name" value="POT FAMILY PEPTIDE TRANSPORT PROTEIN-RELATED"/>
    <property type="match status" value="1"/>
</dbReference>
<keyword evidence="3" id="KW-0472">Membrane</keyword>
<dbReference type="Pfam" id="PF06004">
    <property type="entry name" value="DUF903"/>
    <property type="match status" value="1"/>
</dbReference>
<feature type="region of interest" description="Disordered" evidence="6">
    <location>
        <begin position="51"/>
        <end position="72"/>
    </location>
</feature>
<keyword evidence="10" id="KW-1185">Reference proteome</keyword>
<evidence type="ECO:0000256" key="6">
    <source>
        <dbReference type="SAM" id="MobiDB-lite"/>
    </source>
</evidence>
<gene>
    <name evidence="9" type="primary">ygdR</name>
    <name evidence="9" type="ORF">GCM10007418_21420</name>
</gene>
<reference evidence="10" key="1">
    <citation type="journal article" date="2019" name="Int. J. Syst. Evol. Microbiol.">
        <title>The Global Catalogue of Microorganisms (GCM) 10K type strain sequencing project: providing services to taxonomists for standard genome sequencing and annotation.</title>
        <authorList>
            <consortium name="The Broad Institute Genomics Platform"/>
            <consortium name="The Broad Institute Genome Sequencing Center for Infectious Disease"/>
            <person name="Wu L."/>
            <person name="Ma J."/>
        </authorList>
    </citation>
    <scope>NUCLEOTIDE SEQUENCE [LARGE SCALE GENOMIC DNA]</scope>
    <source>
        <strain evidence="10">CGMCC 1.12482</strain>
    </source>
</reference>
<dbReference type="RefSeq" id="WP_150277028.1">
    <property type="nucleotide sequence ID" value="NZ_BMFF01000004.1"/>
</dbReference>
<dbReference type="InterPro" id="IPR047807">
    <property type="entry name" value="YgdI/YgdR-like_SH3-like"/>
</dbReference>